<evidence type="ECO:0000259" key="6">
    <source>
        <dbReference type="PROSITE" id="PS50893"/>
    </source>
</evidence>
<keyword evidence="8" id="KW-1185">Reference proteome</keyword>
<dbReference type="PROSITE" id="PS50893">
    <property type="entry name" value="ABC_TRANSPORTER_2"/>
    <property type="match status" value="1"/>
</dbReference>
<evidence type="ECO:0000256" key="4">
    <source>
        <dbReference type="ARBA" id="ARBA00022989"/>
    </source>
</evidence>
<sequence length="377" mass="41744">MKAEHSIVSVQGEILESIELNLVHISFNNLRYSVQVKSQVTTNNGGAPKKETVFNKLSRKKAFSEKVILNNVSGAFRPGKLTAIMGQDDVMLSTMTVREVIEMSIKFRRKNITKDELTSRADEAISLLELERCQNTLIGDSISKGISGGERKRVSIAMELATNSSVLLLDEPTSGLDIYTSLLVTRLLKNISRQGQTVVSVIHQPSTDIFNMFDDVVLLSNGLIVYSGPVDSMVEYFSKIGYPCPNFSNPADFVFTHVLNLTEQETRQASGQNSQNAEIRNEKISSLSVQWLGSSESSEIKKSIDFPILSPIKESSFTSSIPILAQFRILLNRASKNVLRNELILKARLAQSVVMALLVGIVFYKANKLPAQTQIQV</sequence>
<feature type="domain" description="ABC transporter" evidence="6">
    <location>
        <begin position="1"/>
        <end position="246"/>
    </location>
</feature>
<evidence type="ECO:0000313" key="7">
    <source>
        <dbReference type="EMBL" id="OMJ25166.1"/>
    </source>
</evidence>
<dbReference type="PANTHER" id="PTHR48041">
    <property type="entry name" value="ABC TRANSPORTER G FAMILY MEMBER 28"/>
    <property type="match status" value="1"/>
</dbReference>
<keyword evidence="4" id="KW-1133">Transmembrane helix</keyword>
<evidence type="ECO:0000313" key="8">
    <source>
        <dbReference type="Proteomes" id="UP000187283"/>
    </source>
</evidence>
<dbReference type="GO" id="GO:0140359">
    <property type="term" value="F:ABC-type transporter activity"/>
    <property type="evidence" value="ECO:0007669"/>
    <property type="project" value="InterPro"/>
</dbReference>
<comment type="subcellular location">
    <subcellularLocation>
        <location evidence="1">Membrane</location>
        <topology evidence="1">Multi-pass membrane protein</topology>
    </subcellularLocation>
</comment>
<evidence type="ECO:0000256" key="2">
    <source>
        <dbReference type="ARBA" id="ARBA00022448"/>
    </source>
</evidence>
<comment type="caution">
    <text evidence="7">The sequence shown here is derived from an EMBL/GenBank/DDBJ whole genome shotgun (WGS) entry which is preliminary data.</text>
</comment>
<keyword evidence="3" id="KW-0812">Transmembrane</keyword>
<dbReference type="Pfam" id="PF00005">
    <property type="entry name" value="ABC_tran"/>
    <property type="match status" value="1"/>
</dbReference>
<dbReference type="PANTHER" id="PTHR48041:SF139">
    <property type="entry name" value="PROTEIN SCARLET"/>
    <property type="match status" value="1"/>
</dbReference>
<accession>A0A1R1YES6</accession>
<keyword evidence="7" id="KW-0547">Nucleotide-binding</keyword>
<protein>
    <submittedName>
        <fullName evidence="7">ATP-binding cassette sub-family G member 2</fullName>
    </submittedName>
</protein>
<keyword evidence="2" id="KW-0813">Transport</keyword>
<evidence type="ECO:0000256" key="1">
    <source>
        <dbReference type="ARBA" id="ARBA00004141"/>
    </source>
</evidence>
<dbReference type="Pfam" id="PF19055">
    <property type="entry name" value="ABC2_membrane_7"/>
    <property type="match status" value="1"/>
</dbReference>
<dbReference type="InterPro" id="IPR050352">
    <property type="entry name" value="ABCG_transporters"/>
</dbReference>
<evidence type="ECO:0000256" key="3">
    <source>
        <dbReference type="ARBA" id="ARBA00022692"/>
    </source>
</evidence>
<dbReference type="Gene3D" id="3.40.50.300">
    <property type="entry name" value="P-loop containing nucleotide triphosphate hydrolases"/>
    <property type="match status" value="1"/>
</dbReference>
<keyword evidence="7" id="KW-0067">ATP-binding</keyword>
<dbReference type="GO" id="GO:0016020">
    <property type="term" value="C:membrane"/>
    <property type="evidence" value="ECO:0007669"/>
    <property type="project" value="UniProtKB-SubCell"/>
</dbReference>
<dbReference type="InterPro" id="IPR043926">
    <property type="entry name" value="ABCG_dom"/>
</dbReference>
<dbReference type="InterPro" id="IPR003439">
    <property type="entry name" value="ABC_transporter-like_ATP-bd"/>
</dbReference>
<dbReference type="InterPro" id="IPR027417">
    <property type="entry name" value="P-loop_NTPase"/>
</dbReference>
<dbReference type="InterPro" id="IPR017871">
    <property type="entry name" value="ABC_transporter-like_CS"/>
</dbReference>
<organism evidence="7 8">
    <name type="scientific">Smittium culicis</name>
    <dbReference type="NCBI Taxonomy" id="133412"/>
    <lineage>
        <taxon>Eukaryota</taxon>
        <taxon>Fungi</taxon>
        <taxon>Fungi incertae sedis</taxon>
        <taxon>Zoopagomycota</taxon>
        <taxon>Kickxellomycotina</taxon>
        <taxon>Harpellomycetes</taxon>
        <taxon>Harpellales</taxon>
        <taxon>Legeriomycetaceae</taxon>
        <taxon>Smittium</taxon>
    </lineage>
</organism>
<keyword evidence="5" id="KW-0472">Membrane</keyword>
<dbReference type="GO" id="GO:0005524">
    <property type="term" value="F:ATP binding"/>
    <property type="evidence" value="ECO:0007669"/>
    <property type="project" value="UniProtKB-KW"/>
</dbReference>
<gene>
    <name evidence="7" type="ORF">AYI70_g1086</name>
</gene>
<dbReference type="SUPFAM" id="SSF52540">
    <property type="entry name" value="P-loop containing nucleoside triphosphate hydrolases"/>
    <property type="match status" value="1"/>
</dbReference>
<dbReference type="GO" id="GO:0016887">
    <property type="term" value="F:ATP hydrolysis activity"/>
    <property type="evidence" value="ECO:0007669"/>
    <property type="project" value="InterPro"/>
</dbReference>
<name>A0A1R1YES6_9FUNG</name>
<evidence type="ECO:0000256" key="5">
    <source>
        <dbReference type="ARBA" id="ARBA00023136"/>
    </source>
</evidence>
<dbReference type="EMBL" id="LSSN01000212">
    <property type="protein sequence ID" value="OMJ25166.1"/>
    <property type="molecule type" value="Genomic_DNA"/>
</dbReference>
<proteinExistence type="predicted"/>
<dbReference type="AlphaFoldDB" id="A0A1R1YES6"/>
<reference evidence="7 8" key="1">
    <citation type="submission" date="2017-01" db="EMBL/GenBank/DDBJ databases">
        <authorList>
            <person name="Mah S.A."/>
            <person name="Swanson W.J."/>
            <person name="Moy G.W."/>
            <person name="Vacquier V.D."/>
        </authorList>
    </citation>
    <scope>NUCLEOTIDE SEQUENCE [LARGE SCALE GENOMIC DNA]</scope>
    <source>
        <strain evidence="7 8">GSMNP</strain>
    </source>
</reference>
<dbReference type="STRING" id="133412.A0A1R1YES6"/>
<dbReference type="OrthoDB" id="66620at2759"/>
<dbReference type="PROSITE" id="PS00211">
    <property type="entry name" value="ABC_TRANSPORTER_1"/>
    <property type="match status" value="1"/>
</dbReference>
<dbReference type="Proteomes" id="UP000187283">
    <property type="component" value="Unassembled WGS sequence"/>
</dbReference>